<comment type="function">
    <text evidence="1">Hydrolyzes diadenosine 5',5'''-P1,P4-tetraphosphate to yield ADP.</text>
</comment>
<evidence type="ECO:0000256" key="2">
    <source>
        <dbReference type="ARBA" id="ARBA00005419"/>
    </source>
</evidence>
<evidence type="ECO:0000256" key="7">
    <source>
        <dbReference type="ARBA" id="ARBA00033210"/>
    </source>
</evidence>
<organism evidence="10">
    <name type="scientific">Sulfurovum sp. enrichment culture clone C5</name>
    <dbReference type="NCBI Taxonomy" id="497650"/>
    <lineage>
        <taxon>Bacteria</taxon>
        <taxon>Pseudomonadati</taxon>
        <taxon>Campylobacterota</taxon>
        <taxon>Epsilonproteobacteria</taxon>
        <taxon>Campylobacterales</taxon>
        <taxon>Sulfurovaceae</taxon>
        <taxon>Sulfurovum</taxon>
        <taxon>environmental samples</taxon>
    </lineage>
</organism>
<dbReference type="GO" id="GO:0016791">
    <property type="term" value="F:phosphatase activity"/>
    <property type="evidence" value="ECO:0007669"/>
    <property type="project" value="TreeGrafter"/>
</dbReference>
<reference evidence="10" key="1">
    <citation type="submission" date="2015-11" db="EMBL/GenBank/DDBJ databases">
        <authorList>
            <person name="Zhang Y."/>
            <person name="Guo Z."/>
        </authorList>
    </citation>
    <scope>NUCLEOTIDE SEQUENCE</scope>
    <source>
        <strain evidence="10">BN30871</strain>
    </source>
</reference>
<dbReference type="Gene3D" id="3.60.21.10">
    <property type="match status" value="1"/>
</dbReference>
<evidence type="ECO:0000256" key="8">
    <source>
        <dbReference type="ARBA" id="ARBA00049417"/>
    </source>
</evidence>
<comment type="similarity">
    <text evidence="2">Belongs to the Ap4A hydrolase family.</text>
</comment>
<evidence type="ECO:0000256" key="6">
    <source>
        <dbReference type="ARBA" id="ARBA00032248"/>
    </source>
</evidence>
<dbReference type="EC" id="3.6.1.41" evidence="3"/>
<accession>A0A0S4XM51</accession>
<dbReference type="InterPro" id="IPR004617">
    <property type="entry name" value="ApaH"/>
</dbReference>
<dbReference type="PANTHER" id="PTHR42850:SF11">
    <property type="entry name" value="BIS(5'-NUCLEOSYL)-TETRAPHOSPHATASE [SYMMETRICAL]"/>
    <property type="match status" value="1"/>
</dbReference>
<feature type="domain" description="Calcineurin-like phosphoesterase" evidence="9">
    <location>
        <begin position="2"/>
        <end position="151"/>
    </location>
</feature>
<dbReference type="AlphaFoldDB" id="A0A0S4XM51"/>
<dbReference type="EMBL" id="FAXN01000031">
    <property type="protein sequence ID" value="CUV65363.1"/>
    <property type="molecule type" value="Genomic_DNA"/>
</dbReference>
<proteinExistence type="inferred from homology"/>
<evidence type="ECO:0000256" key="1">
    <source>
        <dbReference type="ARBA" id="ARBA00003413"/>
    </source>
</evidence>
<evidence type="ECO:0000313" key="10">
    <source>
        <dbReference type="EMBL" id="CUV65363.1"/>
    </source>
</evidence>
<gene>
    <name evidence="10" type="primary">apaH</name>
    <name evidence="10" type="ORF">BN3087_310001</name>
</gene>
<dbReference type="NCBIfam" id="NF001204">
    <property type="entry name" value="PRK00166.1"/>
    <property type="match status" value="1"/>
</dbReference>
<dbReference type="Pfam" id="PF00149">
    <property type="entry name" value="Metallophos"/>
    <property type="match status" value="1"/>
</dbReference>
<dbReference type="GO" id="GO:0008803">
    <property type="term" value="F:bis(5'-nucleosyl)-tetraphosphatase (symmetrical) activity"/>
    <property type="evidence" value="ECO:0007669"/>
    <property type="project" value="UniProtKB-EC"/>
</dbReference>
<dbReference type="SUPFAM" id="SSF56300">
    <property type="entry name" value="Metallo-dependent phosphatases"/>
    <property type="match status" value="1"/>
</dbReference>
<dbReference type="GO" id="GO:0110154">
    <property type="term" value="P:RNA decapping"/>
    <property type="evidence" value="ECO:0007669"/>
    <property type="project" value="TreeGrafter"/>
</dbReference>
<comment type="catalytic activity">
    <reaction evidence="8">
        <text>P(1),P(4)-bis(5'-adenosyl) tetraphosphate + H2O = 2 ADP + 2 H(+)</text>
        <dbReference type="Rhea" id="RHEA:24252"/>
        <dbReference type="ChEBI" id="CHEBI:15377"/>
        <dbReference type="ChEBI" id="CHEBI:15378"/>
        <dbReference type="ChEBI" id="CHEBI:58141"/>
        <dbReference type="ChEBI" id="CHEBI:456216"/>
        <dbReference type="EC" id="3.6.1.41"/>
    </reaction>
</comment>
<dbReference type="GO" id="GO:0005737">
    <property type="term" value="C:cytoplasm"/>
    <property type="evidence" value="ECO:0007669"/>
    <property type="project" value="TreeGrafter"/>
</dbReference>
<sequence length="270" mass="31105">MIWAIGDLQGCFDSFTSLLEKINFNHEKDQLWLVGDLVNRGNNSLETLEYVYKHRDSIKVVLGNHDISLIAAYYEIKKTNSFIEPIIKSPKADEYINWLRAMPFLHIDENTNYCMSHAGIAPIFDLDEARKWSDALHKKMIEDDVKQWLKNIIKNKSSVLRYGISNEEDEAYAFSSFTRIRYCFEDGSLELENKSNPGDKKEIENTTPWFDLKTRKKIEKKIIFGHWSTLGLYQDENVIALDTGCVWGGKLSAFNLDTQTIVSVDCKGSV</sequence>
<dbReference type="InterPro" id="IPR050126">
    <property type="entry name" value="Ap4A_hydrolase"/>
</dbReference>
<dbReference type="InterPro" id="IPR029052">
    <property type="entry name" value="Metallo-depent_PP-like"/>
</dbReference>
<keyword evidence="4 10" id="KW-0378">Hydrolase</keyword>
<dbReference type="PIRSF" id="PIRSF000903">
    <property type="entry name" value="B5n-ttraPtase_sm"/>
    <property type="match status" value="1"/>
</dbReference>
<protein>
    <recommendedName>
        <fullName evidence="3">bis(5'-nucleosyl)-tetraphosphatase (symmetrical)</fullName>
        <ecNumber evidence="3">3.6.1.41</ecNumber>
    </recommendedName>
    <alternativeName>
        <fullName evidence="6">Ap4A hydrolase</fullName>
    </alternativeName>
    <alternativeName>
        <fullName evidence="5">Diadenosine 5',5'''-P1,P4-tetraphosphate pyrophosphohydrolase</fullName>
    </alternativeName>
    <alternativeName>
        <fullName evidence="7">Diadenosine tetraphosphatase</fullName>
    </alternativeName>
</protein>
<evidence type="ECO:0000256" key="3">
    <source>
        <dbReference type="ARBA" id="ARBA00012506"/>
    </source>
</evidence>
<dbReference type="InterPro" id="IPR004843">
    <property type="entry name" value="Calcineurin-like_PHP"/>
</dbReference>
<dbReference type="PANTHER" id="PTHR42850">
    <property type="entry name" value="METALLOPHOSPHOESTERASE"/>
    <property type="match status" value="1"/>
</dbReference>
<evidence type="ECO:0000259" key="9">
    <source>
        <dbReference type="Pfam" id="PF00149"/>
    </source>
</evidence>
<name>A0A0S4XM51_9BACT</name>
<evidence type="ECO:0000256" key="4">
    <source>
        <dbReference type="ARBA" id="ARBA00022801"/>
    </source>
</evidence>
<evidence type="ECO:0000256" key="5">
    <source>
        <dbReference type="ARBA" id="ARBA00031248"/>
    </source>
</evidence>